<keyword evidence="2 6" id="KW-0812">Transmembrane</keyword>
<feature type="transmembrane region" description="Helical" evidence="6">
    <location>
        <begin position="226"/>
        <end position="249"/>
    </location>
</feature>
<reference evidence="10" key="2">
    <citation type="journal article" date="2007" name="PLoS Biol.">
        <title>Survey sequencing and comparative analysis of the elephant shark (Callorhinchus milii) genome.</title>
        <authorList>
            <person name="Venkatesh B."/>
            <person name="Kirkness E.F."/>
            <person name="Loh Y.H."/>
            <person name="Halpern A.L."/>
            <person name="Lee A.P."/>
            <person name="Johnson J."/>
            <person name="Dandona N."/>
            <person name="Viswanathan L.D."/>
            <person name="Tay A."/>
            <person name="Venter J.C."/>
            <person name="Strausberg R.L."/>
            <person name="Brenner S."/>
        </authorList>
    </citation>
    <scope>NUCLEOTIDE SEQUENCE [LARGE SCALE GENOMIC DNA]</scope>
</reference>
<dbReference type="Ensembl" id="ENSCMIT00000024321.1">
    <property type="protein sequence ID" value="ENSCMIP00000023918.1"/>
    <property type="gene ID" value="ENSCMIG00000010652.1"/>
</dbReference>
<evidence type="ECO:0000313" key="9">
    <source>
        <dbReference type="Ensembl" id="ENSCMIP00000023918.1"/>
    </source>
</evidence>
<dbReference type="InterPro" id="IPR047831">
    <property type="entry name" value="GPR180/TMEM145"/>
</dbReference>
<dbReference type="Pfam" id="PF10192">
    <property type="entry name" value="GPR180-TMEM145_TM"/>
    <property type="match status" value="1"/>
</dbReference>
<evidence type="ECO:0000256" key="3">
    <source>
        <dbReference type="ARBA" id="ARBA00022989"/>
    </source>
</evidence>
<dbReference type="InterPro" id="IPR019336">
    <property type="entry name" value="GPR180/TMEM145_TM"/>
</dbReference>
<feature type="transmembrane region" description="Helical" evidence="6">
    <location>
        <begin position="269"/>
        <end position="290"/>
    </location>
</feature>
<dbReference type="GO" id="GO:0019236">
    <property type="term" value="P:response to pheromone"/>
    <property type="evidence" value="ECO:0007669"/>
    <property type="project" value="InterPro"/>
</dbReference>
<keyword evidence="10" id="KW-1185">Reference proteome</keyword>
<accession>A0A4W3IA98</accession>
<name>A0A4W3IA98_CALMI</name>
<keyword evidence="5" id="KW-0325">Glycoprotein</keyword>
<keyword evidence="4 6" id="KW-0472">Membrane</keyword>
<dbReference type="PANTHER" id="PTHR23252:SF24">
    <property type="entry name" value="TRANSMEMBRANE PROTEIN 145"/>
    <property type="match status" value="1"/>
</dbReference>
<dbReference type="AlphaFoldDB" id="A0A4W3IA98"/>
<dbReference type="InterPro" id="IPR053880">
    <property type="entry name" value="GPR180-like_N"/>
</dbReference>
<protein>
    <submittedName>
        <fullName evidence="9">Uncharacterized protein</fullName>
    </submittedName>
</protein>
<reference evidence="9" key="4">
    <citation type="submission" date="2025-08" db="UniProtKB">
        <authorList>
            <consortium name="Ensembl"/>
        </authorList>
    </citation>
    <scope>IDENTIFICATION</scope>
</reference>
<evidence type="ECO:0000256" key="2">
    <source>
        <dbReference type="ARBA" id="ARBA00022692"/>
    </source>
</evidence>
<gene>
    <name evidence="9" type="primary">tmem145</name>
</gene>
<evidence type="ECO:0000256" key="1">
    <source>
        <dbReference type="ARBA" id="ARBA00004141"/>
    </source>
</evidence>
<reference evidence="9" key="5">
    <citation type="submission" date="2025-09" db="UniProtKB">
        <authorList>
            <consortium name="Ensembl"/>
        </authorList>
    </citation>
    <scope>IDENTIFICATION</scope>
</reference>
<dbReference type="GO" id="GO:0016020">
    <property type="term" value="C:membrane"/>
    <property type="evidence" value="ECO:0007669"/>
    <property type="project" value="UniProtKB-SubCell"/>
</dbReference>
<reference evidence="10" key="1">
    <citation type="journal article" date="2006" name="Science">
        <title>Ancient noncoding elements conserved in the human genome.</title>
        <authorList>
            <person name="Venkatesh B."/>
            <person name="Kirkness E.F."/>
            <person name="Loh Y.H."/>
            <person name="Halpern A.L."/>
            <person name="Lee A.P."/>
            <person name="Johnson J."/>
            <person name="Dandona N."/>
            <person name="Viswanathan L.D."/>
            <person name="Tay A."/>
            <person name="Venter J.C."/>
            <person name="Strausberg R.L."/>
            <person name="Brenner S."/>
        </authorList>
    </citation>
    <scope>NUCLEOTIDE SEQUENCE [LARGE SCALE GENOMIC DNA]</scope>
</reference>
<comment type="subcellular location">
    <subcellularLocation>
        <location evidence="1">Membrane</location>
        <topology evidence="1">Multi-pass membrane protein</topology>
    </subcellularLocation>
</comment>
<feature type="domain" description="GPR180/TMEM145 transmembrane" evidence="7">
    <location>
        <begin position="257"/>
        <end position="318"/>
    </location>
</feature>
<evidence type="ECO:0000256" key="4">
    <source>
        <dbReference type="ARBA" id="ARBA00023136"/>
    </source>
</evidence>
<evidence type="ECO:0000256" key="6">
    <source>
        <dbReference type="SAM" id="Phobius"/>
    </source>
</evidence>
<dbReference type="PANTHER" id="PTHR23252">
    <property type="entry name" value="INTIMAL THICKNESS RECEPTOR-RELATED"/>
    <property type="match status" value="1"/>
</dbReference>
<dbReference type="GO" id="GO:0007186">
    <property type="term" value="P:G protein-coupled receptor signaling pathway"/>
    <property type="evidence" value="ECO:0007669"/>
    <property type="project" value="InterPro"/>
</dbReference>
<dbReference type="GeneTree" id="ENSGT00940000153981"/>
<feature type="transmembrane region" description="Helical" evidence="6">
    <location>
        <begin position="338"/>
        <end position="361"/>
    </location>
</feature>
<proteinExistence type="predicted"/>
<reference evidence="10" key="3">
    <citation type="journal article" date="2014" name="Nature">
        <title>Elephant shark genome provides unique insights into gnathostome evolution.</title>
        <authorList>
            <consortium name="International Elephant Shark Genome Sequencing Consortium"/>
            <person name="Venkatesh B."/>
            <person name="Lee A.P."/>
            <person name="Ravi V."/>
            <person name="Maurya A.K."/>
            <person name="Lian M.M."/>
            <person name="Swann J.B."/>
            <person name="Ohta Y."/>
            <person name="Flajnik M.F."/>
            <person name="Sutoh Y."/>
            <person name="Kasahara M."/>
            <person name="Hoon S."/>
            <person name="Gangu V."/>
            <person name="Roy S.W."/>
            <person name="Irimia M."/>
            <person name="Korzh V."/>
            <person name="Kondrychyn I."/>
            <person name="Lim Z.W."/>
            <person name="Tay B.H."/>
            <person name="Tohari S."/>
            <person name="Kong K.W."/>
            <person name="Ho S."/>
            <person name="Lorente-Galdos B."/>
            <person name="Quilez J."/>
            <person name="Marques-Bonet T."/>
            <person name="Raney B.J."/>
            <person name="Ingham P.W."/>
            <person name="Tay A."/>
            <person name="Hillier L.W."/>
            <person name="Minx P."/>
            <person name="Boehm T."/>
            <person name="Wilson R.K."/>
            <person name="Brenner S."/>
            <person name="Warren W.C."/>
        </authorList>
    </citation>
    <scope>NUCLEOTIDE SEQUENCE [LARGE SCALE GENOMIC DNA]</scope>
</reference>
<organism evidence="9 10">
    <name type="scientific">Callorhinchus milii</name>
    <name type="common">Ghost shark</name>
    <dbReference type="NCBI Taxonomy" id="7868"/>
    <lineage>
        <taxon>Eukaryota</taxon>
        <taxon>Metazoa</taxon>
        <taxon>Chordata</taxon>
        <taxon>Craniata</taxon>
        <taxon>Vertebrata</taxon>
        <taxon>Chondrichthyes</taxon>
        <taxon>Holocephali</taxon>
        <taxon>Chimaeriformes</taxon>
        <taxon>Callorhinchidae</taxon>
        <taxon>Callorhinchus</taxon>
    </lineage>
</organism>
<evidence type="ECO:0000256" key="5">
    <source>
        <dbReference type="ARBA" id="ARBA00023180"/>
    </source>
</evidence>
<evidence type="ECO:0000259" key="7">
    <source>
        <dbReference type="Pfam" id="PF10192"/>
    </source>
</evidence>
<sequence length="369" mass="42564">MEFQRVGEELGRSPSIEQGVRVRTDTLELCNIFLGLGSTVNTNVLFLFQKWVFLTKFCFLATKGQINYHIRYPQVSIKHYSIYRTSIVYKSLNTGPKFSEDCWSKEAVAAIEKNQLFNLTQSFPLSGCQVMEENGINYTDCQRGLGFKSARERWWFLAVSNCMGGGIRLDYKITMTNGKTLWRRHFSANQIGSLGSNVMLLYKLGADSKEYFYVWRSCWSEKLTKLYNVIVGIFPVLGRFFLCVHFGIYGCNGVGCESLMDPGKVQTGLESPFGFAVTALQFLTALWFSYSTYHILQQHPEKQPFYSYFFPAFTFWALRRCDNMISNESIIMSEKPTILIFCSYPIPFIMLPLHVLVQFFCKRPNWLCS</sequence>
<dbReference type="Proteomes" id="UP000314986">
    <property type="component" value="Unassembled WGS sequence"/>
</dbReference>
<evidence type="ECO:0000259" key="8">
    <source>
        <dbReference type="Pfam" id="PF21892"/>
    </source>
</evidence>
<dbReference type="Pfam" id="PF21892">
    <property type="entry name" value="TMEM145_N"/>
    <property type="match status" value="1"/>
</dbReference>
<evidence type="ECO:0000313" key="10">
    <source>
        <dbReference type="Proteomes" id="UP000314986"/>
    </source>
</evidence>
<keyword evidence="3 6" id="KW-1133">Transmembrane helix</keyword>
<feature type="domain" description="GPR180-like N-terminal" evidence="8">
    <location>
        <begin position="48"/>
        <end position="163"/>
    </location>
</feature>